<protein>
    <submittedName>
        <fullName evidence="1">Uncharacterized protein</fullName>
    </submittedName>
</protein>
<dbReference type="Gene3D" id="3.40.50.1240">
    <property type="entry name" value="Phosphoglycerate mutase-like"/>
    <property type="match status" value="1"/>
</dbReference>
<dbReference type="InterPro" id="IPR029033">
    <property type="entry name" value="His_PPase_superfam"/>
</dbReference>
<sequence length="281" mass="33165">MYRTTSSTVMVEEKPFTMKIDYHVNNYLSSKANYDYGKYPVEIPKFCHVIHTETIQRHGSRHLNNVNKLDKAVHYFEDLKQRGLLMNDTILDWAKELRGWEESNEGTICKTGEIEIAEIAKRLRERLYMDQREQGEFIVESTFKKRTQQTRDIFMENLIPEKYPKDQIHYREPNYCEDIIGTDGKVNRTVFDRYAPLRFFSVCPNYKLHKKDPSTTGEMEARIATDSELIIMRGPNFVSTFLLSDYRELDIQSRYDLFGHLYLMCQFEVGVLEGCDLGFLL</sequence>
<organism evidence="1">
    <name type="scientific">Blastocystis hominis</name>
    <dbReference type="NCBI Taxonomy" id="12968"/>
    <lineage>
        <taxon>Eukaryota</taxon>
        <taxon>Sar</taxon>
        <taxon>Stramenopiles</taxon>
        <taxon>Bigyra</taxon>
        <taxon>Opalozoa</taxon>
        <taxon>Opalinata</taxon>
        <taxon>Blastocystidae</taxon>
        <taxon>Blastocystis</taxon>
    </lineage>
</organism>
<dbReference type="EMBL" id="FN668639">
    <property type="protein sequence ID" value="CBK20600.2"/>
    <property type="molecule type" value="Genomic_DNA"/>
</dbReference>
<dbReference type="RefSeq" id="XP_012894648.1">
    <property type="nucleotide sequence ID" value="XM_013039194.1"/>
</dbReference>
<dbReference type="SUPFAM" id="SSF53254">
    <property type="entry name" value="Phosphoglycerate mutase-like"/>
    <property type="match status" value="1"/>
</dbReference>
<reference evidence="1" key="1">
    <citation type="submission" date="2010-02" db="EMBL/GenBank/DDBJ databases">
        <title>Sequencing and annotation of the Blastocystis hominis genome.</title>
        <authorList>
            <person name="Wincker P."/>
        </authorList>
    </citation>
    <scope>NUCLEOTIDE SEQUENCE</scope>
    <source>
        <strain evidence="1">Singapore isolate B</strain>
    </source>
</reference>
<proteinExistence type="predicted"/>
<accession>D8LYE5</accession>
<evidence type="ECO:0000313" key="1">
    <source>
        <dbReference type="EMBL" id="CBK20600.2"/>
    </source>
</evidence>
<dbReference type="AlphaFoldDB" id="D8LYE5"/>
<dbReference type="InParanoid" id="D8LYE5"/>
<evidence type="ECO:0000313" key="2">
    <source>
        <dbReference type="Proteomes" id="UP000008312"/>
    </source>
</evidence>
<dbReference type="OrthoDB" id="6509975at2759"/>
<dbReference type="Proteomes" id="UP000008312">
    <property type="component" value="Unassembled WGS sequence"/>
</dbReference>
<keyword evidence="2" id="KW-1185">Reference proteome</keyword>
<gene>
    <name evidence="1" type="ORF">GSBLH_T00000904001</name>
</gene>
<dbReference type="GeneID" id="24918191"/>
<name>D8LYE5_BLAHO</name>